<comment type="similarity">
    <text evidence="1">Belongs to the asaB hydroxylase/desaturase family.</text>
</comment>
<reference evidence="2" key="1">
    <citation type="submission" date="2013-12" db="EMBL/GenBank/DDBJ databases">
        <title>The Genome Sequence of Aphanomyces invadans NJM9701.</title>
        <authorList>
            <consortium name="The Broad Institute Genomics Platform"/>
            <person name="Russ C."/>
            <person name="Tyler B."/>
            <person name="van West P."/>
            <person name="Dieguez-Uribeondo J."/>
            <person name="Young S.K."/>
            <person name="Zeng Q."/>
            <person name="Gargeya S."/>
            <person name="Fitzgerald M."/>
            <person name="Abouelleil A."/>
            <person name="Alvarado L."/>
            <person name="Chapman S.B."/>
            <person name="Gainer-Dewar J."/>
            <person name="Goldberg J."/>
            <person name="Griggs A."/>
            <person name="Gujja S."/>
            <person name="Hansen M."/>
            <person name="Howarth C."/>
            <person name="Imamovic A."/>
            <person name="Ireland A."/>
            <person name="Larimer J."/>
            <person name="McCowan C."/>
            <person name="Murphy C."/>
            <person name="Pearson M."/>
            <person name="Poon T.W."/>
            <person name="Priest M."/>
            <person name="Roberts A."/>
            <person name="Saif S."/>
            <person name="Shea T."/>
            <person name="Sykes S."/>
            <person name="Wortman J."/>
            <person name="Nusbaum C."/>
            <person name="Birren B."/>
        </authorList>
    </citation>
    <scope>NUCLEOTIDE SEQUENCE [LARGE SCALE GENOMIC DNA]</scope>
    <source>
        <strain evidence="2">NJM9701</strain>
    </source>
</reference>
<dbReference type="OrthoDB" id="412788at2759"/>
<dbReference type="EMBL" id="KI913958">
    <property type="protein sequence ID" value="ETW04223.1"/>
    <property type="molecule type" value="Genomic_DNA"/>
</dbReference>
<dbReference type="eggNOG" id="ENOG502RZMU">
    <property type="taxonomic scope" value="Eukaryota"/>
</dbReference>
<name>A0A024UEZ8_9STRA</name>
<evidence type="ECO:0000256" key="1">
    <source>
        <dbReference type="ARBA" id="ARBA00023604"/>
    </source>
</evidence>
<dbReference type="STRING" id="157072.A0A024UEZ8"/>
<dbReference type="NCBIfam" id="NF041278">
    <property type="entry name" value="CmcJ_NvfI_EfuI"/>
    <property type="match status" value="1"/>
</dbReference>
<gene>
    <name evidence="2" type="ORF">H310_04561</name>
</gene>
<dbReference type="GO" id="GO:0016491">
    <property type="term" value="F:oxidoreductase activity"/>
    <property type="evidence" value="ECO:0007669"/>
    <property type="project" value="InterPro"/>
</dbReference>
<dbReference type="InterPro" id="IPR044053">
    <property type="entry name" value="AsaB-like"/>
</dbReference>
<sequence length="287" mass="31438">MPRPAGGKVRAPLNFFSHTCDGAFPYSSFGPQQSRPSGPATNIVSTPHLVDLHDMRGHEAGFALDAQGFMPVRDVPSLVADLLDTDGSIHDVVGRTHDVVKTHMEAIVRRVVPSPTAITVFTVMARSSNPQDKGLRRPSPLIHVDHTLSSGDSFVTLFPNHIQAEIHANRLRVRILSVWQPLVSAVHDWPLALADARTSSPMSLLDCETRFASGKTGAMSVMTYDPNAEWWYWSAMSESEVLVIKNYDSKDSHGCAPHTSFVDRRVGAATDTFRKSIEARVLVASSM</sequence>
<organism evidence="2">
    <name type="scientific">Aphanomyces invadans</name>
    <dbReference type="NCBI Taxonomy" id="157072"/>
    <lineage>
        <taxon>Eukaryota</taxon>
        <taxon>Sar</taxon>
        <taxon>Stramenopiles</taxon>
        <taxon>Oomycota</taxon>
        <taxon>Saprolegniomycetes</taxon>
        <taxon>Saprolegniales</taxon>
        <taxon>Verrucalvaceae</taxon>
        <taxon>Aphanomyces</taxon>
    </lineage>
</organism>
<dbReference type="AlphaFoldDB" id="A0A024UEZ8"/>
<proteinExistence type="inferred from homology"/>
<dbReference type="PANTHER" id="PTHR34598:SF3">
    <property type="entry name" value="OXIDOREDUCTASE AN1597"/>
    <property type="match status" value="1"/>
</dbReference>
<dbReference type="VEuPathDB" id="FungiDB:H310_04561"/>
<dbReference type="PANTHER" id="PTHR34598">
    <property type="entry name" value="BLL6449 PROTEIN"/>
    <property type="match status" value="1"/>
</dbReference>
<protein>
    <submittedName>
        <fullName evidence="2">Uncharacterized protein</fullName>
    </submittedName>
</protein>
<evidence type="ECO:0000313" key="2">
    <source>
        <dbReference type="EMBL" id="ETW04223.1"/>
    </source>
</evidence>
<accession>A0A024UEZ8</accession>
<dbReference type="RefSeq" id="XP_008867179.1">
    <property type="nucleotide sequence ID" value="XM_008868957.1"/>
</dbReference>
<dbReference type="GeneID" id="20081611"/>